<keyword evidence="2 7" id="KW-0813">Transport</keyword>
<evidence type="ECO:0000259" key="8">
    <source>
        <dbReference type="PROSITE" id="PS50928"/>
    </source>
</evidence>
<organism evidence="9 10">
    <name type="scientific">Halalkalibacter krulwichiae</name>
    <dbReference type="NCBI Taxonomy" id="199441"/>
    <lineage>
        <taxon>Bacteria</taxon>
        <taxon>Bacillati</taxon>
        <taxon>Bacillota</taxon>
        <taxon>Bacilli</taxon>
        <taxon>Bacillales</taxon>
        <taxon>Bacillaceae</taxon>
        <taxon>Halalkalibacter</taxon>
    </lineage>
</organism>
<dbReference type="PROSITE" id="PS50928">
    <property type="entry name" value="ABC_TM1"/>
    <property type="match status" value="1"/>
</dbReference>
<comment type="subcellular location">
    <subcellularLocation>
        <location evidence="1 7">Cell membrane</location>
        <topology evidence="1 7">Multi-pass membrane protein</topology>
    </subcellularLocation>
</comment>
<dbReference type="EMBL" id="CP020814">
    <property type="protein sequence ID" value="ARK29928.1"/>
    <property type="molecule type" value="Genomic_DNA"/>
</dbReference>
<dbReference type="PANTHER" id="PTHR43163">
    <property type="entry name" value="DIPEPTIDE TRANSPORT SYSTEM PERMEASE PROTEIN DPPB-RELATED"/>
    <property type="match status" value="1"/>
</dbReference>
<keyword evidence="6 7" id="KW-0472">Membrane</keyword>
<evidence type="ECO:0000313" key="10">
    <source>
        <dbReference type="Proteomes" id="UP000193006"/>
    </source>
</evidence>
<keyword evidence="4 7" id="KW-0812">Transmembrane</keyword>
<gene>
    <name evidence="9" type="primary">gsiC_3</name>
    <name evidence="9" type="ORF">BkAM31D_08650</name>
</gene>
<reference evidence="9 10" key="1">
    <citation type="submission" date="2017-04" db="EMBL/GenBank/DDBJ databases">
        <title>Bacillus krulwichiae AM31D Genome sequencing and assembly.</title>
        <authorList>
            <person name="Krulwich T.A."/>
            <person name="Anastor L."/>
            <person name="Ehrlich R."/>
            <person name="Ehrlich G.D."/>
            <person name="Janto B."/>
        </authorList>
    </citation>
    <scope>NUCLEOTIDE SEQUENCE [LARGE SCALE GENOMIC DNA]</scope>
    <source>
        <strain evidence="9 10">AM31D</strain>
    </source>
</reference>
<comment type="similarity">
    <text evidence="7">Belongs to the binding-protein-dependent transport system permease family.</text>
</comment>
<evidence type="ECO:0000256" key="1">
    <source>
        <dbReference type="ARBA" id="ARBA00004651"/>
    </source>
</evidence>
<evidence type="ECO:0000256" key="4">
    <source>
        <dbReference type="ARBA" id="ARBA00022692"/>
    </source>
</evidence>
<feature type="transmembrane region" description="Helical" evidence="7">
    <location>
        <begin position="32"/>
        <end position="55"/>
    </location>
</feature>
<dbReference type="AlphaFoldDB" id="A0A1X9M947"/>
<evidence type="ECO:0000256" key="5">
    <source>
        <dbReference type="ARBA" id="ARBA00022989"/>
    </source>
</evidence>
<dbReference type="STRING" id="199441.BkAM31D_08650"/>
<dbReference type="InterPro" id="IPR035906">
    <property type="entry name" value="MetI-like_sf"/>
</dbReference>
<dbReference type="GO" id="GO:0071916">
    <property type="term" value="F:dipeptide transmembrane transporter activity"/>
    <property type="evidence" value="ECO:0007669"/>
    <property type="project" value="TreeGrafter"/>
</dbReference>
<dbReference type="SUPFAM" id="SSF161098">
    <property type="entry name" value="MetI-like"/>
    <property type="match status" value="1"/>
</dbReference>
<feature type="domain" description="ABC transmembrane type-1" evidence="8">
    <location>
        <begin position="28"/>
        <end position="232"/>
    </location>
</feature>
<sequence length="247" mass="27232">MAWGVVQGDLGRSIIYREDVADMIINRLPPTLHIGIFAFIISVIVGVPMGIMAAVKRGGWIDGFITTTANFAMAIPNFWLGILGIYLFSLTLGWLPVQGYVSPTEDFWASTKYVLMPSLVLGLSSMAILARQARSSMLEIIRQDYIRTARSKGIKQKIIIFKHALRNAIIPVVTLAGLMLPNIVGGSVIIEQVFNINGLGRLLLQAVFNQDIVVVQGCLILITVTVALANLLVDISYNYIDPRIRYK</sequence>
<keyword evidence="5 7" id="KW-1133">Transmembrane helix</keyword>
<dbReference type="Proteomes" id="UP000193006">
    <property type="component" value="Chromosome"/>
</dbReference>
<accession>A0A1X9M947</accession>
<keyword evidence="10" id="KW-1185">Reference proteome</keyword>
<dbReference type="KEGG" id="bkw:BkAM31D_08650"/>
<feature type="transmembrane region" description="Helical" evidence="7">
    <location>
        <begin position="76"/>
        <end position="95"/>
    </location>
</feature>
<evidence type="ECO:0000256" key="7">
    <source>
        <dbReference type="RuleBase" id="RU363032"/>
    </source>
</evidence>
<dbReference type="InterPro" id="IPR000515">
    <property type="entry name" value="MetI-like"/>
</dbReference>
<evidence type="ECO:0000313" key="9">
    <source>
        <dbReference type="EMBL" id="ARK29928.1"/>
    </source>
</evidence>
<evidence type="ECO:0000256" key="2">
    <source>
        <dbReference type="ARBA" id="ARBA00022448"/>
    </source>
</evidence>
<feature type="transmembrane region" description="Helical" evidence="7">
    <location>
        <begin position="214"/>
        <end position="237"/>
    </location>
</feature>
<keyword evidence="3" id="KW-1003">Cell membrane</keyword>
<dbReference type="CDD" id="cd06261">
    <property type="entry name" value="TM_PBP2"/>
    <property type="match status" value="1"/>
</dbReference>
<dbReference type="Gene3D" id="1.10.3720.10">
    <property type="entry name" value="MetI-like"/>
    <property type="match status" value="1"/>
</dbReference>
<dbReference type="PANTHER" id="PTHR43163:SF6">
    <property type="entry name" value="DIPEPTIDE TRANSPORT SYSTEM PERMEASE PROTEIN DPPB-RELATED"/>
    <property type="match status" value="1"/>
</dbReference>
<dbReference type="GO" id="GO:0005886">
    <property type="term" value="C:plasma membrane"/>
    <property type="evidence" value="ECO:0007669"/>
    <property type="project" value="UniProtKB-SubCell"/>
</dbReference>
<feature type="transmembrane region" description="Helical" evidence="7">
    <location>
        <begin position="168"/>
        <end position="194"/>
    </location>
</feature>
<name>A0A1X9M947_9BACI</name>
<evidence type="ECO:0000256" key="6">
    <source>
        <dbReference type="ARBA" id="ARBA00023136"/>
    </source>
</evidence>
<dbReference type="Pfam" id="PF00528">
    <property type="entry name" value="BPD_transp_1"/>
    <property type="match status" value="1"/>
</dbReference>
<protein>
    <submittedName>
        <fullName evidence="9">Glutathione transport system permease protein GsiC</fullName>
    </submittedName>
</protein>
<evidence type="ECO:0000256" key="3">
    <source>
        <dbReference type="ARBA" id="ARBA00022475"/>
    </source>
</evidence>
<feature type="transmembrane region" description="Helical" evidence="7">
    <location>
        <begin position="107"/>
        <end position="130"/>
    </location>
</feature>
<proteinExistence type="inferred from homology"/>